<evidence type="ECO:0000313" key="2">
    <source>
        <dbReference type="Proteomes" id="UP001144978"/>
    </source>
</evidence>
<accession>A0ACC1PVR7</accession>
<dbReference type="Proteomes" id="UP001144978">
    <property type="component" value="Unassembled WGS sequence"/>
</dbReference>
<sequence>MSVDRVKQVVSHLVPGSTKGRAALLRNSPDDVVITMAIRSPLCKAKKGAFKDTKSDEMLYEIFKQAVARSTIDPALIQDISVGTVLTAGAPYQARYAALAAGIPETVPLQTINRWCSSGLMAVTDISNKIRAGQIEIGLAVGFESMTDRFAPPLLVYTMALSDVIKASQAAQDASMPMGWTSENVAADFDISRNEMDELAALSYQRAEKAQKEGIFDAEIVPFTAYVNDPATGQRTTKVVTKDDGIRYGTTKENLMKIRPAFPQWGRGQTTGGNASQITDGAAAVLLMTRRKAEQLGLKILAKHVTTSVCGLAPRIMGIGPSIAIPMVLEATGLSKDDVDLFEINEAFASMYVYCVKKLGLDINKVNVHGGAIALGHPLDKSSIILALDVIATGLNALARRKGKVSPSDAADGRQRVGLKFVSPDPRYIDQLAASSPYFLSLTPSPDRRRDRDREVDRKRDDRQRYRDDERERDKDRDRYRERRRDDDYDSSRRDRDRDYDSSSRRDRDRDRDRRRDRSADKYESSSRRKDRY</sequence>
<dbReference type="EMBL" id="JANSHE010001261">
    <property type="protein sequence ID" value="KAJ3003593.1"/>
    <property type="molecule type" value="Genomic_DNA"/>
</dbReference>
<name>A0ACC1PVR7_9APHY</name>
<reference evidence="1" key="1">
    <citation type="submission" date="2022-08" db="EMBL/GenBank/DDBJ databases">
        <title>Genome Sequence of Pycnoporus sanguineus.</title>
        <authorList>
            <person name="Buettner E."/>
        </authorList>
    </citation>
    <scope>NUCLEOTIDE SEQUENCE</scope>
    <source>
        <strain evidence="1">CG-C14</strain>
    </source>
</reference>
<organism evidence="1 2">
    <name type="scientific">Trametes sanguinea</name>
    <dbReference type="NCBI Taxonomy" id="158606"/>
    <lineage>
        <taxon>Eukaryota</taxon>
        <taxon>Fungi</taxon>
        <taxon>Dikarya</taxon>
        <taxon>Basidiomycota</taxon>
        <taxon>Agaricomycotina</taxon>
        <taxon>Agaricomycetes</taxon>
        <taxon>Polyporales</taxon>
        <taxon>Polyporaceae</taxon>
        <taxon>Trametes</taxon>
    </lineage>
</organism>
<gene>
    <name evidence="1" type="ORF">NUW54_g5214</name>
</gene>
<comment type="caution">
    <text evidence="1">The sequence shown here is derived from an EMBL/GenBank/DDBJ whole genome shotgun (WGS) entry which is preliminary data.</text>
</comment>
<proteinExistence type="predicted"/>
<keyword evidence="2" id="KW-1185">Reference proteome</keyword>
<evidence type="ECO:0000313" key="1">
    <source>
        <dbReference type="EMBL" id="KAJ3003593.1"/>
    </source>
</evidence>
<protein>
    <submittedName>
        <fullName evidence="1">Uncharacterized protein</fullName>
    </submittedName>
</protein>